<accession>A0A6J6C622</accession>
<gene>
    <name evidence="3" type="ORF">UFOPK1537_00029</name>
</gene>
<dbReference type="EMBL" id="CAEZSX010000002">
    <property type="protein sequence ID" value="CAB4546811.1"/>
    <property type="molecule type" value="Genomic_DNA"/>
</dbReference>
<organism evidence="3">
    <name type="scientific">freshwater metagenome</name>
    <dbReference type="NCBI Taxonomy" id="449393"/>
    <lineage>
        <taxon>unclassified sequences</taxon>
        <taxon>metagenomes</taxon>
        <taxon>ecological metagenomes</taxon>
    </lineage>
</organism>
<comment type="cofactor">
    <cofactor evidence="1">
        <name>a divalent metal cation</name>
        <dbReference type="ChEBI" id="CHEBI:60240"/>
    </cofactor>
</comment>
<evidence type="ECO:0000313" key="3">
    <source>
        <dbReference type="EMBL" id="CAB4546811.1"/>
    </source>
</evidence>
<dbReference type="GO" id="GO:0047429">
    <property type="term" value="F:nucleoside triphosphate diphosphatase activity"/>
    <property type="evidence" value="ECO:0007669"/>
    <property type="project" value="InterPro"/>
</dbReference>
<keyword evidence="2" id="KW-0378">Hydrolase</keyword>
<evidence type="ECO:0000256" key="1">
    <source>
        <dbReference type="ARBA" id="ARBA00001968"/>
    </source>
</evidence>
<dbReference type="AlphaFoldDB" id="A0A6J6C622"/>
<reference evidence="3" key="1">
    <citation type="submission" date="2020-05" db="EMBL/GenBank/DDBJ databases">
        <authorList>
            <person name="Chiriac C."/>
            <person name="Salcher M."/>
            <person name="Ghai R."/>
            <person name="Kavagutti S V."/>
        </authorList>
    </citation>
    <scope>NUCLEOTIDE SEQUENCE</scope>
</reference>
<evidence type="ECO:0000256" key="2">
    <source>
        <dbReference type="ARBA" id="ARBA00022801"/>
    </source>
</evidence>
<dbReference type="PANTHER" id="PTHR43213">
    <property type="entry name" value="BIFUNCTIONAL DTTP/UTP PYROPHOSPHATASE/METHYLTRANSFERASE PROTEIN-RELATED"/>
    <property type="match status" value="1"/>
</dbReference>
<name>A0A6J6C622_9ZZZZ</name>
<sequence length="208" mass="22124">MTRLVLASSSPARLSLLKAAGIDPEVVVPTVDEQALTEQIKSADPSVATSHLVQYLANAKAESVVNDHRTHGALVLGGDSALEFQGATLGKPYLPEVAIERWKKLRGSYGVLHSGHCLIDNRDPATPKTVSKTSSTKVFFADVSDDEIAAYVATGEPLKVAGAFTIDGIGGAFIERIEGDAHTVVGLSLGVLRELTKELSVEYTSLWR</sequence>
<dbReference type="PANTHER" id="PTHR43213:SF5">
    <property type="entry name" value="BIFUNCTIONAL DTTP_UTP PYROPHOSPHATASE_METHYLTRANSFERASE PROTEIN-RELATED"/>
    <property type="match status" value="1"/>
</dbReference>
<dbReference type="PIRSF" id="PIRSF006305">
    <property type="entry name" value="Maf"/>
    <property type="match status" value="1"/>
</dbReference>
<dbReference type="NCBIfam" id="TIGR00172">
    <property type="entry name" value="maf"/>
    <property type="match status" value="1"/>
</dbReference>
<dbReference type="InterPro" id="IPR003697">
    <property type="entry name" value="Maf-like"/>
</dbReference>
<dbReference type="CDD" id="cd00555">
    <property type="entry name" value="Maf"/>
    <property type="match status" value="1"/>
</dbReference>
<dbReference type="SUPFAM" id="SSF52972">
    <property type="entry name" value="ITPase-like"/>
    <property type="match status" value="1"/>
</dbReference>
<dbReference type="InterPro" id="IPR029001">
    <property type="entry name" value="ITPase-like_fam"/>
</dbReference>
<dbReference type="HAMAP" id="MF_00528">
    <property type="entry name" value="Maf"/>
    <property type="match status" value="1"/>
</dbReference>
<dbReference type="Pfam" id="PF02545">
    <property type="entry name" value="Maf"/>
    <property type="match status" value="1"/>
</dbReference>
<dbReference type="Gene3D" id="3.90.950.10">
    <property type="match status" value="1"/>
</dbReference>
<proteinExistence type="inferred from homology"/>
<protein>
    <submittedName>
        <fullName evidence="3">Unannotated protein</fullName>
    </submittedName>
</protein>